<proteinExistence type="predicted"/>
<protein>
    <submittedName>
        <fullName evidence="1">Uncharacterized protein</fullName>
    </submittedName>
</protein>
<dbReference type="EMBL" id="BPLQ01002610">
    <property type="protein sequence ID" value="GIX94387.1"/>
    <property type="molecule type" value="Genomic_DNA"/>
</dbReference>
<sequence length="115" mass="13370">MIICEAVSAADSRVELPLSEHVKVTPPFRYPCWFSPSFLDVRAPTLRLLHRKAARNTCAPKLPAWFPYDCRAAFEKHDSSKFKSTRKIFCRRTIYEMVYLRFCPIKVENESCLAP</sequence>
<dbReference type="Proteomes" id="UP001054837">
    <property type="component" value="Unassembled WGS sequence"/>
</dbReference>
<comment type="caution">
    <text evidence="1">The sequence shown here is derived from an EMBL/GenBank/DDBJ whole genome shotgun (WGS) entry which is preliminary data.</text>
</comment>
<dbReference type="AlphaFoldDB" id="A0AAV4PAT8"/>
<keyword evidence="2" id="KW-1185">Reference proteome</keyword>
<organism evidence="1 2">
    <name type="scientific">Caerostris darwini</name>
    <dbReference type="NCBI Taxonomy" id="1538125"/>
    <lineage>
        <taxon>Eukaryota</taxon>
        <taxon>Metazoa</taxon>
        <taxon>Ecdysozoa</taxon>
        <taxon>Arthropoda</taxon>
        <taxon>Chelicerata</taxon>
        <taxon>Arachnida</taxon>
        <taxon>Araneae</taxon>
        <taxon>Araneomorphae</taxon>
        <taxon>Entelegynae</taxon>
        <taxon>Araneoidea</taxon>
        <taxon>Araneidae</taxon>
        <taxon>Caerostris</taxon>
    </lineage>
</organism>
<reference evidence="1 2" key="1">
    <citation type="submission" date="2021-06" db="EMBL/GenBank/DDBJ databases">
        <title>Caerostris darwini draft genome.</title>
        <authorList>
            <person name="Kono N."/>
            <person name="Arakawa K."/>
        </authorList>
    </citation>
    <scope>NUCLEOTIDE SEQUENCE [LARGE SCALE GENOMIC DNA]</scope>
</reference>
<name>A0AAV4PAT8_9ARAC</name>
<gene>
    <name evidence="1" type="ORF">CDAR_220661</name>
</gene>
<evidence type="ECO:0000313" key="2">
    <source>
        <dbReference type="Proteomes" id="UP001054837"/>
    </source>
</evidence>
<evidence type="ECO:0000313" key="1">
    <source>
        <dbReference type="EMBL" id="GIX94387.1"/>
    </source>
</evidence>
<accession>A0AAV4PAT8</accession>